<sequence>MPPLLLIALGGLGIAGFALLLRLAGRSRRCVLTDEMAESAWLRHFPDDPLREVTLAHDGHAALILSDLGTGLLWSHGAGTVARRLVDYDLFDQGDHLRVVFHDFTAPAATIKLDPFEHRHWLDRMQA</sequence>
<dbReference type="AlphaFoldDB" id="A0A4R5EXE1"/>
<evidence type="ECO:0000313" key="1">
    <source>
        <dbReference type="EMBL" id="TDE39651.1"/>
    </source>
</evidence>
<dbReference type="RefSeq" id="WP_132827905.1">
    <property type="nucleotide sequence ID" value="NZ_SMFP01000003.1"/>
</dbReference>
<protein>
    <submittedName>
        <fullName evidence="1">Uncharacterized protein</fullName>
    </submittedName>
</protein>
<reference evidence="1 2" key="1">
    <citation type="submission" date="2019-03" db="EMBL/GenBank/DDBJ databases">
        <authorList>
            <person name="Zhang S."/>
        </authorList>
    </citation>
    <scope>NUCLEOTIDE SEQUENCE [LARGE SCALE GENOMIC DNA]</scope>
    <source>
        <strain evidence="1 2">S4J41</strain>
    </source>
</reference>
<name>A0A4R5EXE1_9RHOB</name>
<comment type="caution">
    <text evidence="1">The sequence shown here is derived from an EMBL/GenBank/DDBJ whole genome shotgun (WGS) entry which is preliminary data.</text>
</comment>
<keyword evidence="2" id="KW-1185">Reference proteome</keyword>
<evidence type="ECO:0000313" key="2">
    <source>
        <dbReference type="Proteomes" id="UP000294662"/>
    </source>
</evidence>
<organism evidence="1 2">
    <name type="scientific">Antarcticimicrobium sediminis</name>
    <dbReference type="NCBI Taxonomy" id="2546227"/>
    <lineage>
        <taxon>Bacteria</taxon>
        <taxon>Pseudomonadati</taxon>
        <taxon>Pseudomonadota</taxon>
        <taxon>Alphaproteobacteria</taxon>
        <taxon>Rhodobacterales</taxon>
        <taxon>Paracoccaceae</taxon>
        <taxon>Antarcticimicrobium</taxon>
    </lineage>
</organism>
<dbReference type="OrthoDB" id="7859692at2"/>
<proteinExistence type="predicted"/>
<dbReference type="EMBL" id="SMFP01000003">
    <property type="protein sequence ID" value="TDE39651.1"/>
    <property type="molecule type" value="Genomic_DNA"/>
</dbReference>
<dbReference type="Proteomes" id="UP000294662">
    <property type="component" value="Unassembled WGS sequence"/>
</dbReference>
<gene>
    <name evidence="1" type="ORF">E1B25_06255</name>
</gene>
<accession>A0A4R5EXE1</accession>